<dbReference type="EMBL" id="JBHTOQ010000022">
    <property type="protein sequence ID" value="MFD1481599.1"/>
    <property type="molecule type" value="Genomic_DNA"/>
</dbReference>
<name>A0ABW4DV28_9RHOB</name>
<evidence type="ECO:0000313" key="1">
    <source>
        <dbReference type="EMBL" id="MFD1481599.1"/>
    </source>
</evidence>
<reference evidence="2" key="1">
    <citation type="journal article" date="2019" name="Int. J. Syst. Evol. Microbiol.">
        <title>The Global Catalogue of Microorganisms (GCM) 10K type strain sequencing project: providing services to taxonomists for standard genome sequencing and annotation.</title>
        <authorList>
            <consortium name="The Broad Institute Genomics Platform"/>
            <consortium name="The Broad Institute Genome Sequencing Center for Infectious Disease"/>
            <person name="Wu L."/>
            <person name="Ma J."/>
        </authorList>
    </citation>
    <scope>NUCLEOTIDE SEQUENCE [LARGE SCALE GENOMIC DNA]</scope>
    <source>
        <strain evidence="2">CCM 8875</strain>
    </source>
</reference>
<dbReference type="Proteomes" id="UP001597302">
    <property type="component" value="Unassembled WGS sequence"/>
</dbReference>
<comment type="caution">
    <text evidence="1">The sequence shown here is derived from an EMBL/GenBank/DDBJ whole genome shotgun (WGS) entry which is preliminary data.</text>
</comment>
<protein>
    <submittedName>
        <fullName evidence="1">Uncharacterized protein</fullName>
    </submittedName>
</protein>
<proteinExistence type="predicted"/>
<evidence type="ECO:0000313" key="2">
    <source>
        <dbReference type="Proteomes" id="UP001597302"/>
    </source>
</evidence>
<keyword evidence="2" id="KW-1185">Reference proteome</keyword>
<gene>
    <name evidence="1" type="ORF">ACFQ5P_09855</name>
</gene>
<organism evidence="1 2">
    <name type="scientific">Paracoccus nototheniae</name>
    <dbReference type="NCBI Taxonomy" id="2489002"/>
    <lineage>
        <taxon>Bacteria</taxon>
        <taxon>Pseudomonadati</taxon>
        <taxon>Pseudomonadota</taxon>
        <taxon>Alphaproteobacteria</taxon>
        <taxon>Rhodobacterales</taxon>
        <taxon>Paracoccaceae</taxon>
        <taxon>Paracoccus</taxon>
    </lineage>
</organism>
<dbReference type="RefSeq" id="WP_131572905.1">
    <property type="nucleotide sequence ID" value="NZ_CBCSAJ010000004.1"/>
</dbReference>
<sequence length="79" mass="8633">MRGAAQRIKRDIEMRNRQAWNTARLTGAAMVGKLPDYEKCFGRGNVKHGKPQPPAVLAAMGRALAAVWGAKMPDQTEGK</sequence>
<accession>A0ABW4DV28</accession>